<keyword evidence="4 5" id="KW-0472">Membrane</keyword>
<dbReference type="Gene3D" id="1.10.287.70">
    <property type="match status" value="1"/>
</dbReference>
<dbReference type="PANTHER" id="PTHR13715">
    <property type="entry name" value="RYANODINE RECEPTOR AND IP3 RECEPTOR"/>
    <property type="match status" value="1"/>
</dbReference>
<dbReference type="Gene3D" id="2.80.10.50">
    <property type="match status" value="2"/>
</dbReference>
<evidence type="ECO:0000313" key="7">
    <source>
        <dbReference type="EnsemblMetazoa" id="XP_019854530.1"/>
    </source>
</evidence>
<evidence type="ECO:0000256" key="1">
    <source>
        <dbReference type="ARBA" id="ARBA00004141"/>
    </source>
</evidence>
<evidence type="ECO:0000256" key="3">
    <source>
        <dbReference type="ARBA" id="ARBA00022989"/>
    </source>
</evidence>
<protein>
    <recommendedName>
        <fullName evidence="6">Ion transport domain-containing protein</fullName>
    </recommendedName>
</protein>
<keyword evidence="2 5" id="KW-0812">Transmembrane</keyword>
<dbReference type="EnsemblMetazoa" id="XM_019998971.1">
    <property type="protein sequence ID" value="XP_019854530.1"/>
    <property type="gene ID" value="LOC109583559"/>
</dbReference>
<feature type="transmembrane region" description="Helical" evidence="5">
    <location>
        <begin position="2062"/>
        <end position="2083"/>
    </location>
</feature>
<dbReference type="PANTHER" id="PTHR13715:SF99">
    <property type="entry name" value="INOSITOL 1,4,5-TRISPHOSPHATE RECEPTOR-LIKE PROTEIN A"/>
    <property type="match status" value="1"/>
</dbReference>
<proteinExistence type="predicted"/>
<name>A0AAN0JBY4_AMPQE</name>
<evidence type="ECO:0000313" key="8">
    <source>
        <dbReference type="Proteomes" id="UP000007879"/>
    </source>
</evidence>
<feature type="transmembrane region" description="Helical" evidence="5">
    <location>
        <begin position="1957"/>
        <end position="1978"/>
    </location>
</feature>
<dbReference type="GO" id="GO:0005216">
    <property type="term" value="F:monoatomic ion channel activity"/>
    <property type="evidence" value="ECO:0007669"/>
    <property type="project" value="InterPro"/>
</dbReference>
<dbReference type="InterPro" id="IPR005821">
    <property type="entry name" value="Ion_trans_dom"/>
</dbReference>
<evidence type="ECO:0000256" key="4">
    <source>
        <dbReference type="ARBA" id="ARBA00023136"/>
    </source>
</evidence>
<accession>A0AAN0JBY4</accession>
<evidence type="ECO:0000259" key="6">
    <source>
        <dbReference type="Pfam" id="PF00520"/>
    </source>
</evidence>
<dbReference type="Proteomes" id="UP000007879">
    <property type="component" value="Unassembled WGS sequence"/>
</dbReference>
<feature type="transmembrane region" description="Helical" evidence="5">
    <location>
        <begin position="2090"/>
        <end position="2115"/>
    </location>
</feature>
<dbReference type="InterPro" id="IPR015925">
    <property type="entry name" value="Ryanodine_IP3_receptor"/>
</dbReference>
<dbReference type="KEGG" id="aqu:109583559"/>
<dbReference type="GO" id="GO:0006816">
    <property type="term" value="P:calcium ion transport"/>
    <property type="evidence" value="ECO:0007669"/>
    <property type="project" value="InterPro"/>
</dbReference>
<dbReference type="RefSeq" id="XP_019854530.1">
    <property type="nucleotide sequence ID" value="XM_019998971.1"/>
</dbReference>
<reference evidence="8" key="1">
    <citation type="journal article" date="2010" name="Nature">
        <title>The Amphimedon queenslandica genome and the evolution of animal complexity.</title>
        <authorList>
            <person name="Srivastava M."/>
            <person name="Simakov O."/>
            <person name="Chapman J."/>
            <person name="Fahey B."/>
            <person name="Gauthier M.E."/>
            <person name="Mitros T."/>
            <person name="Richards G.S."/>
            <person name="Conaco C."/>
            <person name="Dacre M."/>
            <person name="Hellsten U."/>
            <person name="Larroux C."/>
            <person name="Putnam N.H."/>
            <person name="Stanke M."/>
            <person name="Adamska M."/>
            <person name="Darling A."/>
            <person name="Degnan S.M."/>
            <person name="Oakley T.H."/>
            <person name="Plachetzki D.C."/>
            <person name="Zhai Y."/>
            <person name="Adamski M."/>
            <person name="Calcino A."/>
            <person name="Cummins S.F."/>
            <person name="Goodstein D.M."/>
            <person name="Harris C."/>
            <person name="Jackson D.J."/>
            <person name="Leys S.P."/>
            <person name="Shu S."/>
            <person name="Woodcroft B.J."/>
            <person name="Vervoort M."/>
            <person name="Kosik K.S."/>
            <person name="Manning G."/>
            <person name="Degnan B.M."/>
            <person name="Rokhsar D.S."/>
        </authorList>
    </citation>
    <scope>NUCLEOTIDE SEQUENCE [LARGE SCALE GENOMIC DNA]</scope>
</reference>
<evidence type="ECO:0000256" key="5">
    <source>
        <dbReference type="SAM" id="Phobius"/>
    </source>
</evidence>
<keyword evidence="3 5" id="KW-1133">Transmembrane helix</keyword>
<sequence>MEPDKSGKNRRHHVHDGDVVLLLIRSPDKTGYVYSEPLSSSIEKGELTISSQPKSQQMSDQDTGFINDFALFRIIHGSLPNDDYKELELLDENKPEALLTFVYGSTVKLCHYVSGRYLTVSNKKDVNLESEDKGEMSLFRIVPPHKEKGWGKSLMMNDGIKLESILHKGTEIKFRHNPDEICYRPALGGDGTVFSVEPYSCMDKLSNPQTIKRGSIVMLAGTKIDGYLSATGSLVSRKLPTESQDKGTVSLRRWRKGFFNTQPFSGDTFFQLEKEKAEIFKGDDFALENKCRIKHLLTQQYISLRNGKIVVQEGEGEVFSIGAVDTRPKKVLQFSDQVIFYNGTKSDKQKCLCFDVEKEKVSDIQLVLGEEKTLFKLIKVDNDTVADVYEVMGMTLTLEKFLTTEVMSSRIIELMKGLQASFNCSLNKTRLANMLRTLKMIDVLAVILSKINQSSQEKQDLCSSICTSLLLYVKNGSLKSLHYLTQKKLLLDVLLKLVGRKCGAENVLITFFNGYPKADSSLLQGYLLPLIQAVPRPDPSAQESDEVNLLSTLAFNVKWMNWEVQEKTAEKVSEMFDSCISAQELIQFFKSNGRDIEKSLSSANSSFSTFIKVDKNEKFQFDSPASANSFDDVNQAIKKLNEDDFKPKTDYHAVHIQALIAITFLIDFGVINNCNKVVQILIAVLNGKQPTDDHDSHHDPVALKMKALALMSLKSLLRWNVNTSIKKLCQDFNCLRKKCQTASLNDNIDNSDGIELPEVVVKCDRCPPPLMSELVGKSELRKELTGVVQYHLRGYCSQNSIFDIDKDVCKQLCSSLIVLVNHDDAELRLRSIELLYSIYSLEEMILAESAERAYFTYEECEVHSSMKQLATMTDKEQLLRQVFKREITSQNLLSELKKLSEACVSREDKTEPNIVNQEAAYSCGLFDVLLDIVLEPKVSSDDEVNEEILKSCFIVLQKIARKNKRVQSKLFTSLYDFLEVDTAVSEMIHLLNEMFSNNCKQLYKKLSLADISHIFHIALTSSNNEHYELTVTLRIIIENTSLATPVQEHIAQLIADYKTHTLKQLLGNFKLEQLKDCASHNTTPHLLLNVTDLMASCATGECQHAESISSQIYSIDELLSILTSKDIKNDDWKLPFIRVLTWTYLFTERDSASDCLNLASNNDFWELLKDINPLIKKLLEQIVTMDSKNQLKIMNKSYWNTYALAKENEEFNKEFADTCRKLLFVIEGVIPLLSGFCREMSVHSYKNQLKDEHINILTSLAENLMVIYTLCKSNIFFLKKFMEKEYFTQSILEQLECCNFLDNLHQLGICKEVESLSSDSNSMPHRNETECAVINRNFQAFIMKYSKAYFSEETSDDMQKSLSIPKEPSFEKLLELFMDTNFSNGRSSQTPKILTLIPILQTLVQKQKELGLHCLERTNLEKMTVKTLQLICGIVYKKISQINSQRNALKPDEFQKQCEIIVQPLQKILLCEENGFVMMLLDLLQHPISDITFQVLACFNVLLYPGNHEAQQKITICINQHDQNFILCISQILTEAQLSLTDSKKLLHQPPQLQSLLSSTRLASLTIMDSDVDDKIIPKDAGTAHSVDYRITMALDVLIWLCDGQQKTMQDALSGNKLNGSNIVCQVAFLLLAIVEDLNDAKIIIAQKAVQALIEMCAGSYSNQSIACKGQAIVSINAILEADFKFQDKKFQQLKCSSMELLEILLEEIDERSPKLAHVIVKQLHVSHVLEGMLQSWKLFSKGKFIEESRNSLFRAYHSLKRIASYKNESINTLVEYEKNSLGTSKFKNLFGKSVKDAKRMWEHCESWSNSVEINYKTQNDKVLTRAFFPYDPHNHLNEHDKKTILLHIKRGTPQEKLFDLLKWTDAIKSDKKAKKNLSSAFRWLFIFSTGRHFALFWLTLLMNLIVLFSLSAPITSNFASGVCEDNGLYNETCNSTSPMYFQPIYSPEAPVGYYPLLYILGSIHALLSLWMALQYFLKNRKNIRIEMLLITRFKYKLVKGLLRRKKLYQVVNRIHQLLCRGPIRNKRPKPAEYFQIFLFSFHPIYRILFVLFSIAGLATHGYFYCGCLIYLFLRNDVMLYIVRALKRSAFQLITVFLLCVVIIYIYAVFSFALLQNYFSNTKDEFCNTLFECFVTVSRLGLLTTLGTALDIRPSSDYQPNFSLLGIRAFYDIVFYIVVTTLGLNIVIAILVDSFSDMRQENDEVENDNKTKCLICNIEKDKFERQNKSFQKHHDEDHNVWNYIHYILYLDSLHANDYNAIEKYVSSQVANEPSPRSITFFPLDKAKSLPNYQV</sequence>
<organism evidence="7 8">
    <name type="scientific">Amphimedon queenslandica</name>
    <name type="common">Sponge</name>
    <dbReference type="NCBI Taxonomy" id="400682"/>
    <lineage>
        <taxon>Eukaryota</taxon>
        <taxon>Metazoa</taxon>
        <taxon>Porifera</taxon>
        <taxon>Demospongiae</taxon>
        <taxon>Heteroscleromorpha</taxon>
        <taxon>Haplosclerida</taxon>
        <taxon>Niphatidae</taxon>
        <taxon>Amphimedon</taxon>
    </lineage>
</organism>
<dbReference type="Pfam" id="PF00520">
    <property type="entry name" value="Ion_trans"/>
    <property type="match status" value="1"/>
</dbReference>
<reference evidence="7" key="2">
    <citation type="submission" date="2024-06" db="UniProtKB">
        <authorList>
            <consortium name="EnsemblMetazoa"/>
        </authorList>
    </citation>
    <scope>IDENTIFICATION</scope>
</reference>
<dbReference type="GO" id="GO:0016020">
    <property type="term" value="C:membrane"/>
    <property type="evidence" value="ECO:0007669"/>
    <property type="project" value="UniProtKB-SubCell"/>
</dbReference>
<keyword evidence="8" id="KW-1185">Reference proteome</keyword>
<feature type="domain" description="Ion transport" evidence="6">
    <location>
        <begin position="2049"/>
        <end position="2201"/>
    </location>
</feature>
<feature type="transmembrane region" description="Helical" evidence="5">
    <location>
        <begin position="2173"/>
        <end position="2192"/>
    </location>
</feature>
<dbReference type="CDD" id="cd23280">
    <property type="entry name" value="beta-trefoil_MIR_itr-1-like"/>
    <property type="match status" value="1"/>
</dbReference>
<comment type="subcellular location">
    <subcellularLocation>
        <location evidence="1">Membrane</location>
        <topology evidence="1">Multi-pass membrane protein</topology>
    </subcellularLocation>
</comment>
<evidence type="ECO:0000256" key="2">
    <source>
        <dbReference type="ARBA" id="ARBA00022692"/>
    </source>
</evidence>
<dbReference type="GeneID" id="109583559"/>